<feature type="compositionally biased region" description="Low complexity" evidence="7">
    <location>
        <begin position="205"/>
        <end position="224"/>
    </location>
</feature>
<feature type="chain" id="PRO_5011976544" description="Chitin-binding type-4 domain-containing protein" evidence="8">
    <location>
        <begin position="18"/>
        <end position="250"/>
    </location>
</feature>
<evidence type="ECO:0000256" key="3">
    <source>
        <dbReference type="ARBA" id="ARBA00023008"/>
    </source>
</evidence>
<dbReference type="Gene3D" id="2.70.50.70">
    <property type="match status" value="1"/>
</dbReference>
<dbReference type="InterPro" id="IPR004302">
    <property type="entry name" value="Cellulose/chitin-bd_N"/>
</dbReference>
<keyword evidence="2" id="KW-0479">Metal-binding</keyword>
<comment type="similarity">
    <text evidence="6">Belongs to the polysaccharide monooxygenase AA13 family.</text>
</comment>
<evidence type="ECO:0000256" key="6">
    <source>
        <dbReference type="ARBA" id="ARBA00034311"/>
    </source>
</evidence>
<proteinExistence type="inferred from homology"/>
<name>A0A2C5YXL1_9HYPO</name>
<dbReference type="OrthoDB" id="120613at2759"/>
<dbReference type="Proteomes" id="UP000226431">
    <property type="component" value="Unassembled WGS sequence"/>
</dbReference>
<keyword evidence="8" id="KW-0732">Signal</keyword>
<keyword evidence="4" id="KW-1015">Disulfide bond</keyword>
<feature type="domain" description="Chitin-binding type-4" evidence="9">
    <location>
        <begin position="18"/>
        <end position="180"/>
    </location>
</feature>
<evidence type="ECO:0000256" key="8">
    <source>
        <dbReference type="SAM" id="SignalP"/>
    </source>
</evidence>
<comment type="caution">
    <text evidence="10">The sequence shown here is derived from an EMBL/GenBank/DDBJ whole genome shotgun (WGS) entry which is preliminary data.</text>
</comment>
<comment type="cofactor">
    <cofactor evidence="1">
        <name>Cu(2+)</name>
        <dbReference type="ChEBI" id="CHEBI:29036"/>
    </cofactor>
</comment>
<keyword evidence="11" id="KW-1185">Reference proteome</keyword>
<dbReference type="InterPro" id="IPR052282">
    <property type="entry name" value="Starch-active_LPMO"/>
</dbReference>
<feature type="region of interest" description="Disordered" evidence="7">
    <location>
        <begin position="188"/>
        <end position="250"/>
    </location>
</feature>
<evidence type="ECO:0000313" key="10">
    <source>
        <dbReference type="EMBL" id="PHH72363.1"/>
    </source>
</evidence>
<evidence type="ECO:0000256" key="7">
    <source>
        <dbReference type="SAM" id="MobiDB-lite"/>
    </source>
</evidence>
<dbReference type="EMBL" id="NJES01000426">
    <property type="protein sequence ID" value="PHH72363.1"/>
    <property type="molecule type" value="Genomic_DNA"/>
</dbReference>
<keyword evidence="3" id="KW-0186">Copper</keyword>
<evidence type="ECO:0000256" key="5">
    <source>
        <dbReference type="ARBA" id="ARBA00023180"/>
    </source>
</evidence>
<dbReference type="AlphaFoldDB" id="A0A2C5YXL1"/>
<feature type="compositionally biased region" description="Low complexity" evidence="7">
    <location>
        <begin position="188"/>
        <end position="197"/>
    </location>
</feature>
<protein>
    <recommendedName>
        <fullName evidence="9">Chitin-binding type-4 domain-containing protein</fullName>
    </recommendedName>
</protein>
<reference evidence="10 11" key="1">
    <citation type="submission" date="2017-06" db="EMBL/GenBank/DDBJ databases">
        <title>Ant-infecting Ophiocordyceps genomes reveal a high diversity of potential behavioral manipulation genes and a possible major role for enterotoxins.</title>
        <authorList>
            <person name="De Bekker C."/>
            <person name="Evans H.C."/>
            <person name="Brachmann A."/>
            <person name="Hughes D.P."/>
        </authorList>
    </citation>
    <scope>NUCLEOTIDE SEQUENCE [LARGE SCALE GENOMIC DNA]</scope>
    <source>
        <strain evidence="10 11">Map16</strain>
    </source>
</reference>
<evidence type="ECO:0000256" key="4">
    <source>
        <dbReference type="ARBA" id="ARBA00023157"/>
    </source>
</evidence>
<evidence type="ECO:0000313" key="11">
    <source>
        <dbReference type="Proteomes" id="UP000226431"/>
    </source>
</evidence>
<feature type="signal peptide" evidence="8">
    <location>
        <begin position="1"/>
        <end position="17"/>
    </location>
</feature>
<organism evidence="10 11">
    <name type="scientific">Ophiocordyceps camponoti-rufipedis</name>
    <dbReference type="NCBI Taxonomy" id="2004952"/>
    <lineage>
        <taxon>Eukaryota</taxon>
        <taxon>Fungi</taxon>
        <taxon>Dikarya</taxon>
        <taxon>Ascomycota</taxon>
        <taxon>Pezizomycotina</taxon>
        <taxon>Sordariomycetes</taxon>
        <taxon>Hypocreomycetidae</taxon>
        <taxon>Hypocreales</taxon>
        <taxon>Ophiocordycipitaceae</taxon>
        <taxon>Ophiocordyceps</taxon>
    </lineage>
</organism>
<sequence length="250" mass="26230">MRSTLFTLAAFATSVAGHGRVIQPPARAPGAAMVKACGQAAVAVMQKDISSPLEEMKGATCNLDLCGGATFEDNKDKVQSFKAGQVINYRVEIPIKHKGPCNVSIVDTATNKAIGQPLIQFDSYADENLPQLPANNTNFNVMMPQLREGQCAQPGQCVMQWFWVGNQEKDNQTYVNCNDFVQEGGQAAAQGARAQNTGGQGGQGAPRPQGNPGAQGPQGPQGNPGNPGPQGPQRAPVPQANQAPRGNQAP</sequence>
<dbReference type="GO" id="GO:0046872">
    <property type="term" value="F:metal ion binding"/>
    <property type="evidence" value="ECO:0007669"/>
    <property type="project" value="UniProtKB-KW"/>
</dbReference>
<dbReference type="PANTHER" id="PTHR36575">
    <property type="entry name" value="BINDING PROTEIN, PUTATIVE (AFU_ORTHOLOGUE AFUA_1G14430)-RELATED"/>
    <property type="match status" value="1"/>
</dbReference>
<evidence type="ECO:0000259" key="9">
    <source>
        <dbReference type="Pfam" id="PF03067"/>
    </source>
</evidence>
<dbReference type="PANTHER" id="PTHR36575:SF2">
    <property type="entry name" value="CHITIN-BINDING TYPE-4 DOMAIN-CONTAINING PROTEIN-RELATED"/>
    <property type="match status" value="1"/>
</dbReference>
<dbReference type="Pfam" id="PF03067">
    <property type="entry name" value="LPMO_10"/>
    <property type="match status" value="1"/>
</dbReference>
<feature type="compositionally biased region" description="Polar residues" evidence="7">
    <location>
        <begin position="239"/>
        <end position="250"/>
    </location>
</feature>
<accession>A0A2C5YXL1</accession>
<gene>
    <name evidence="10" type="ORF">CDD80_4588</name>
</gene>
<keyword evidence="5" id="KW-0325">Glycoprotein</keyword>
<evidence type="ECO:0000256" key="1">
    <source>
        <dbReference type="ARBA" id="ARBA00001973"/>
    </source>
</evidence>
<evidence type="ECO:0000256" key="2">
    <source>
        <dbReference type="ARBA" id="ARBA00022723"/>
    </source>
</evidence>